<protein>
    <submittedName>
        <fullName evidence="2">Pilus assembly protein PilW</fullName>
    </submittedName>
</protein>
<evidence type="ECO:0000313" key="3">
    <source>
        <dbReference type="Proteomes" id="UP001156670"/>
    </source>
</evidence>
<keyword evidence="1" id="KW-0472">Membrane</keyword>
<gene>
    <name evidence="2" type="ORF">GCM10007901_35810</name>
</gene>
<evidence type="ECO:0000313" key="2">
    <source>
        <dbReference type="EMBL" id="GLQ94629.1"/>
    </source>
</evidence>
<keyword evidence="1" id="KW-0812">Transmembrane</keyword>
<proteinExistence type="predicted"/>
<dbReference type="InterPro" id="IPR032092">
    <property type="entry name" value="PilW"/>
</dbReference>
<dbReference type="RefSeq" id="WP_284322320.1">
    <property type="nucleotide sequence ID" value="NZ_BSOB01000046.1"/>
</dbReference>
<comment type="caution">
    <text evidence="2">The sequence shown here is derived from an EMBL/GenBank/DDBJ whole genome shotgun (WGS) entry which is preliminary data.</text>
</comment>
<organism evidence="2 3">
    <name type="scientific">Dyella acidisoli</name>
    <dbReference type="NCBI Taxonomy" id="1867834"/>
    <lineage>
        <taxon>Bacteria</taxon>
        <taxon>Pseudomonadati</taxon>
        <taxon>Pseudomonadota</taxon>
        <taxon>Gammaproteobacteria</taxon>
        <taxon>Lysobacterales</taxon>
        <taxon>Rhodanobacteraceae</taxon>
        <taxon>Dyella</taxon>
    </lineage>
</organism>
<reference evidence="3" key="1">
    <citation type="journal article" date="2019" name="Int. J. Syst. Evol. Microbiol.">
        <title>The Global Catalogue of Microorganisms (GCM) 10K type strain sequencing project: providing services to taxonomists for standard genome sequencing and annotation.</title>
        <authorList>
            <consortium name="The Broad Institute Genomics Platform"/>
            <consortium name="The Broad Institute Genome Sequencing Center for Infectious Disease"/>
            <person name="Wu L."/>
            <person name="Ma J."/>
        </authorList>
    </citation>
    <scope>NUCLEOTIDE SEQUENCE [LARGE SCALE GENOMIC DNA]</scope>
    <source>
        <strain evidence="3">NBRC 111980</strain>
    </source>
</reference>
<accession>A0ABQ5XU24</accession>
<keyword evidence="1" id="KW-1133">Transmembrane helix</keyword>
<sequence length="359" mass="36691">MRYGTPSYRMAGFGLLELMIAMGLGLIVTAGLLVIFLAESQVYNNSSSQSLMQDADNAISATITPVARSAGFLGCGVLNANTLNNLGTAPSSLTFNTSSAVQGYTGTISSSFSFTDNAANVTATSDWSPALDSSIVNMGGAEQGSDIVVLLGATPNVYAAGLPGGVVGSPFAVNDTSELTGSGPWPVAVSDCKSSTIFLASSAGSGKLSYTAGPNGTPQYITGAQLVSLQQTMFYIGKDNGGQSTLYEAIMTIPSGGNLSGAAWTPTAMVPGVTAMKVLYGVGSNGQSTQYVDASLVSSWASVVSVKLGFLVEGEAGSAPLPSSAQSYPLLNSTIKVAPDTRMRHVFTMTINTRNTTLL</sequence>
<feature type="transmembrane region" description="Helical" evidence="1">
    <location>
        <begin position="12"/>
        <end position="38"/>
    </location>
</feature>
<dbReference type="Proteomes" id="UP001156670">
    <property type="component" value="Unassembled WGS sequence"/>
</dbReference>
<evidence type="ECO:0000256" key="1">
    <source>
        <dbReference type="SAM" id="Phobius"/>
    </source>
</evidence>
<dbReference type="Pfam" id="PF16074">
    <property type="entry name" value="PilW"/>
    <property type="match status" value="1"/>
</dbReference>
<name>A0ABQ5XU24_9GAMM</name>
<keyword evidence="3" id="KW-1185">Reference proteome</keyword>
<dbReference type="EMBL" id="BSOB01000046">
    <property type="protein sequence ID" value="GLQ94629.1"/>
    <property type="molecule type" value="Genomic_DNA"/>
</dbReference>